<protein>
    <submittedName>
        <fullName evidence="2">Uncharacterized protein</fullName>
    </submittedName>
</protein>
<keyword evidence="3" id="KW-1185">Reference proteome</keyword>
<organism evidence="2 3">
    <name type="scientific">Tumebacillus permanentifrigoris</name>
    <dbReference type="NCBI Taxonomy" id="378543"/>
    <lineage>
        <taxon>Bacteria</taxon>
        <taxon>Bacillati</taxon>
        <taxon>Bacillota</taxon>
        <taxon>Bacilli</taxon>
        <taxon>Bacillales</taxon>
        <taxon>Alicyclobacillaceae</taxon>
        <taxon>Tumebacillus</taxon>
    </lineage>
</organism>
<name>A0A316D8E8_9BACL</name>
<evidence type="ECO:0000256" key="1">
    <source>
        <dbReference type="SAM" id="MobiDB-lite"/>
    </source>
</evidence>
<comment type="caution">
    <text evidence="2">The sequence shown here is derived from an EMBL/GenBank/DDBJ whole genome shotgun (WGS) entry which is preliminary data.</text>
</comment>
<dbReference type="OrthoDB" id="423960at2"/>
<accession>A0A316D8E8</accession>
<evidence type="ECO:0000313" key="2">
    <source>
        <dbReference type="EMBL" id="PWK10198.1"/>
    </source>
</evidence>
<feature type="region of interest" description="Disordered" evidence="1">
    <location>
        <begin position="258"/>
        <end position="281"/>
    </location>
</feature>
<dbReference type="RefSeq" id="WP_109689941.1">
    <property type="nucleotide sequence ID" value="NZ_QGGL01000012.1"/>
</dbReference>
<sequence length="281" mass="30908">MTLELVSTQNYVSQVAISPEQALHAYQALRQITKQVLVEGTDYGIIPGTPKPSLYKPGAENLLRFYSLGHTVEKVSSTEDWENGFFYFEYKVTVHKQFPDGTKITLSECVGSANSREPKYYKKKNGDLRDPYEQVNTFQKMAIKRALVGATLQATGASGLFTQDIEDMDPSNFQSGGQSNGGGSRGNYSGNGNNSNNSGNKAPGEKQQVINNMKPMGLNWNDLSGIASAALGREIKKVVTDVKDDEWKTVLDYMNRIKGDGEQQSDGDGKPINIDDDDLPF</sequence>
<evidence type="ECO:0000313" key="3">
    <source>
        <dbReference type="Proteomes" id="UP000245634"/>
    </source>
</evidence>
<dbReference type="Proteomes" id="UP000245634">
    <property type="component" value="Unassembled WGS sequence"/>
</dbReference>
<dbReference type="EMBL" id="QGGL01000012">
    <property type="protein sequence ID" value="PWK10198.1"/>
    <property type="molecule type" value="Genomic_DNA"/>
</dbReference>
<gene>
    <name evidence="2" type="ORF">C7459_11219</name>
</gene>
<proteinExistence type="predicted"/>
<dbReference type="AlphaFoldDB" id="A0A316D8E8"/>
<reference evidence="2 3" key="1">
    <citation type="submission" date="2018-05" db="EMBL/GenBank/DDBJ databases">
        <title>Genomic Encyclopedia of Type Strains, Phase IV (KMG-IV): sequencing the most valuable type-strain genomes for metagenomic binning, comparative biology and taxonomic classification.</title>
        <authorList>
            <person name="Goeker M."/>
        </authorList>
    </citation>
    <scope>NUCLEOTIDE SEQUENCE [LARGE SCALE GENOMIC DNA]</scope>
    <source>
        <strain evidence="2 3">DSM 18773</strain>
    </source>
</reference>
<feature type="compositionally biased region" description="Low complexity" evidence="1">
    <location>
        <begin position="186"/>
        <end position="200"/>
    </location>
</feature>
<feature type="region of interest" description="Disordered" evidence="1">
    <location>
        <begin position="163"/>
        <end position="205"/>
    </location>
</feature>